<name>A0A340X810_LIPVE</name>
<feature type="non-terminal residue" evidence="12">
    <location>
        <position position="215"/>
    </location>
</feature>
<organism evidence="11 12">
    <name type="scientific">Lipotes vexillifer</name>
    <name type="common">Yangtze river dolphin</name>
    <dbReference type="NCBI Taxonomy" id="118797"/>
    <lineage>
        <taxon>Eukaryota</taxon>
        <taxon>Metazoa</taxon>
        <taxon>Chordata</taxon>
        <taxon>Craniata</taxon>
        <taxon>Vertebrata</taxon>
        <taxon>Euteleostomi</taxon>
        <taxon>Mammalia</taxon>
        <taxon>Eutheria</taxon>
        <taxon>Laurasiatheria</taxon>
        <taxon>Artiodactyla</taxon>
        <taxon>Whippomorpha</taxon>
        <taxon>Cetacea</taxon>
        <taxon>Odontoceti</taxon>
        <taxon>Lipotidae</taxon>
        <taxon>Lipotes</taxon>
    </lineage>
</organism>
<keyword evidence="3" id="KW-0812">Transmembrane</keyword>
<feature type="non-terminal residue" evidence="12">
    <location>
        <position position="1"/>
    </location>
</feature>
<dbReference type="GO" id="GO:0004930">
    <property type="term" value="F:G protein-coupled receptor activity"/>
    <property type="evidence" value="ECO:0007669"/>
    <property type="project" value="InterPro"/>
</dbReference>
<dbReference type="KEGG" id="lve:103084596"/>
<dbReference type="InterPro" id="IPR050726">
    <property type="entry name" value="mGluR"/>
</dbReference>
<evidence type="ECO:0000313" key="12">
    <source>
        <dbReference type="RefSeq" id="XP_007455369.1"/>
    </source>
</evidence>
<dbReference type="OrthoDB" id="9804342at2759"/>
<keyword evidence="5" id="KW-1133">Transmembrane helix</keyword>
<keyword evidence="6" id="KW-0472">Membrane</keyword>
<dbReference type="PANTHER" id="PTHR24060">
    <property type="entry name" value="METABOTROPIC GLUTAMATE RECEPTOR"/>
    <property type="match status" value="1"/>
</dbReference>
<evidence type="ECO:0000256" key="8">
    <source>
        <dbReference type="ARBA" id="ARBA00023170"/>
    </source>
</evidence>
<feature type="domain" description="Receptor ligand binding region" evidence="10">
    <location>
        <begin position="1"/>
        <end position="184"/>
    </location>
</feature>
<gene>
    <name evidence="12" type="primary">LOC103084596</name>
</gene>
<dbReference type="InterPro" id="IPR028082">
    <property type="entry name" value="Peripla_BP_I"/>
</dbReference>
<dbReference type="PRINTS" id="PR00248">
    <property type="entry name" value="GPCRMGR"/>
</dbReference>
<dbReference type="InterPro" id="IPR000162">
    <property type="entry name" value="GPCR_3_mtglu_rcpt"/>
</dbReference>
<evidence type="ECO:0000256" key="7">
    <source>
        <dbReference type="ARBA" id="ARBA00023157"/>
    </source>
</evidence>
<keyword evidence="11" id="KW-1185">Reference proteome</keyword>
<dbReference type="InterPro" id="IPR001828">
    <property type="entry name" value="ANF_lig-bd_rcpt"/>
</dbReference>
<dbReference type="STRING" id="118797.A0A340X810"/>
<keyword evidence="8" id="KW-0675">Receptor</keyword>
<comment type="subcellular location">
    <subcellularLocation>
        <location evidence="1">Membrane</location>
        <topology evidence="1">Multi-pass membrane protein</topology>
    </subcellularLocation>
</comment>
<keyword evidence="9" id="KW-0325">Glycoprotein</keyword>
<protein>
    <submittedName>
        <fullName evidence="12">Metabotropic glutamate receptor 8-like</fullName>
    </submittedName>
</protein>
<sequence>IPQISYASTAPELSDNTRYDFFSRVVPPDSYQAQAMVDIVTALGWNYVSTLASEGNYGESGVEAFTQISREIGGVCIAQSQKIPREPRPGEFEKIIKRLLETPNARAVIMFANEDDIRRILEAAKKLNQSGHFLWIGSDSWGSKIAPVYQQEEIAEGAVTILPKRASIDGFDRYFRSRTLANNRRNVWFAEFWEENFGCKLGSHGKRNSHVKKCT</sequence>
<dbReference type="InterPro" id="IPR000337">
    <property type="entry name" value="GPCR_3"/>
</dbReference>
<dbReference type="GO" id="GO:0016020">
    <property type="term" value="C:membrane"/>
    <property type="evidence" value="ECO:0007669"/>
    <property type="project" value="UniProtKB-SubCell"/>
</dbReference>
<proteinExistence type="inferred from homology"/>
<evidence type="ECO:0000256" key="1">
    <source>
        <dbReference type="ARBA" id="ARBA00004141"/>
    </source>
</evidence>
<evidence type="ECO:0000256" key="2">
    <source>
        <dbReference type="ARBA" id="ARBA00007242"/>
    </source>
</evidence>
<evidence type="ECO:0000256" key="3">
    <source>
        <dbReference type="ARBA" id="ARBA00022692"/>
    </source>
</evidence>
<keyword evidence="7" id="KW-1015">Disulfide bond</keyword>
<dbReference type="GeneID" id="103084596"/>
<dbReference type="FunFam" id="3.40.50.2300:FF:000009">
    <property type="entry name" value="Glutamate receptor, metabotropic 4"/>
    <property type="match status" value="1"/>
</dbReference>
<comment type="similarity">
    <text evidence="2">Belongs to the G-protein coupled receptor 3 family.</text>
</comment>
<dbReference type="Proteomes" id="UP000265300">
    <property type="component" value="Unplaced"/>
</dbReference>
<dbReference type="Gene3D" id="3.40.50.2300">
    <property type="match status" value="2"/>
</dbReference>
<dbReference type="AlphaFoldDB" id="A0A340X810"/>
<dbReference type="InParanoid" id="A0A340X810"/>
<evidence type="ECO:0000256" key="6">
    <source>
        <dbReference type="ARBA" id="ARBA00023136"/>
    </source>
</evidence>
<dbReference type="RefSeq" id="XP_007455369.1">
    <property type="nucleotide sequence ID" value="XM_007455307.1"/>
</dbReference>
<evidence type="ECO:0000256" key="5">
    <source>
        <dbReference type="ARBA" id="ARBA00022989"/>
    </source>
</evidence>
<evidence type="ECO:0000256" key="4">
    <source>
        <dbReference type="ARBA" id="ARBA00022729"/>
    </source>
</evidence>
<evidence type="ECO:0000313" key="11">
    <source>
        <dbReference type="Proteomes" id="UP000265300"/>
    </source>
</evidence>
<evidence type="ECO:0000256" key="9">
    <source>
        <dbReference type="ARBA" id="ARBA00023180"/>
    </source>
</evidence>
<dbReference type="Pfam" id="PF01094">
    <property type="entry name" value="ANF_receptor"/>
    <property type="match status" value="1"/>
</dbReference>
<keyword evidence="4" id="KW-0732">Signal</keyword>
<dbReference type="SUPFAM" id="SSF53822">
    <property type="entry name" value="Periplasmic binding protein-like I"/>
    <property type="match status" value="1"/>
</dbReference>
<evidence type="ECO:0000259" key="10">
    <source>
        <dbReference type="Pfam" id="PF01094"/>
    </source>
</evidence>
<dbReference type="PRINTS" id="PR00593">
    <property type="entry name" value="MTABOTROPICR"/>
</dbReference>
<reference evidence="12" key="1">
    <citation type="submission" date="2025-08" db="UniProtKB">
        <authorList>
            <consortium name="RefSeq"/>
        </authorList>
    </citation>
    <scope>IDENTIFICATION</scope>
</reference>
<accession>A0A340X810</accession>